<feature type="transmembrane region" description="Helical" evidence="2">
    <location>
        <begin position="371"/>
        <end position="389"/>
    </location>
</feature>
<proteinExistence type="predicted"/>
<reference evidence="3 4" key="1">
    <citation type="submission" date="2012-02" db="EMBL/GenBank/DDBJ databases">
        <title>Complete genome sequence of Phycisphaera mikurensis NBRC 102666.</title>
        <authorList>
            <person name="Ankai A."/>
            <person name="Hosoyama A."/>
            <person name="Terui Y."/>
            <person name="Sekine M."/>
            <person name="Fukai R."/>
            <person name="Kato Y."/>
            <person name="Nakamura S."/>
            <person name="Yamada-Narita S."/>
            <person name="Kawakoshi A."/>
            <person name="Fukunaga Y."/>
            <person name="Yamazaki S."/>
            <person name="Fujita N."/>
        </authorList>
    </citation>
    <scope>NUCLEOTIDE SEQUENCE [LARGE SCALE GENOMIC DNA]</scope>
    <source>
        <strain evidence="4">NBRC 102666 / KCTC 22515 / FYK2301M01</strain>
    </source>
</reference>
<name>I0IBI1_PHYMF</name>
<gene>
    <name evidence="3" type="ordered locus">PSMK_04600</name>
</gene>
<dbReference type="AlphaFoldDB" id="I0IBI1"/>
<evidence type="ECO:0000256" key="2">
    <source>
        <dbReference type="SAM" id="Phobius"/>
    </source>
</evidence>
<accession>I0IBI1</accession>
<feature type="transmembrane region" description="Helical" evidence="2">
    <location>
        <begin position="137"/>
        <end position="154"/>
    </location>
</feature>
<feature type="compositionally biased region" description="Low complexity" evidence="1">
    <location>
        <begin position="1"/>
        <end position="11"/>
    </location>
</feature>
<dbReference type="KEGG" id="phm:PSMK_04600"/>
<dbReference type="STRING" id="1142394.PSMK_04600"/>
<dbReference type="EMBL" id="AP012338">
    <property type="protein sequence ID" value="BAM02619.1"/>
    <property type="molecule type" value="Genomic_DNA"/>
</dbReference>
<evidence type="ECO:0000313" key="3">
    <source>
        <dbReference type="EMBL" id="BAM02619.1"/>
    </source>
</evidence>
<keyword evidence="2" id="KW-1133">Transmembrane helix</keyword>
<protein>
    <submittedName>
        <fullName evidence="3">Uncharacterized protein</fullName>
    </submittedName>
</protein>
<feature type="transmembrane region" description="Helical" evidence="2">
    <location>
        <begin position="52"/>
        <end position="79"/>
    </location>
</feature>
<feature type="transmembrane region" description="Helical" evidence="2">
    <location>
        <begin position="85"/>
        <end position="105"/>
    </location>
</feature>
<keyword evidence="4" id="KW-1185">Reference proteome</keyword>
<feature type="transmembrane region" description="Helical" evidence="2">
    <location>
        <begin position="166"/>
        <end position="186"/>
    </location>
</feature>
<dbReference type="HOGENOM" id="CLU_653554_0_0_0"/>
<feature type="transmembrane region" description="Helical" evidence="2">
    <location>
        <begin position="348"/>
        <end position="365"/>
    </location>
</feature>
<keyword evidence="2" id="KW-0812">Transmembrane</keyword>
<sequence>MFLPTLDAATPPGGPPAPAPGPAAPLPLFSREGFVDPSQEPEHEPGDGPNPLIPLGVAAGAVAVLHGLILLLGVASLPAPAVDQALLTVQWLAGALLVIPVGLCVHRLSGRIGPAVFAAAVMGLHPGVLHASLTPGGAFWAFAAVACALFLLWIPTPGVRSGRRPVAGLAPSAAAGLILGAGGVIAPSVAVLAVPLALWRLVAGFGCSGPGRGPQDLAAALVIVAGAAIPVAGFGIADGRALVLERMQSPHGEVVPRLIESQWAELLARFDLRPGLDVAAEVRAAFAAPALGDELIPAAPARMPATAAEAPAYSSLDVAVSTAWKILNAMLLAAAGLAAVLAAVRRRLALGLFFFSAVPLAILAGGPAGDAVRMSLLPVQLLLLGAFWLPRRRFAAPSAAFQKAVPDAGFTIKQNTPRVI</sequence>
<dbReference type="RefSeq" id="WP_014435839.1">
    <property type="nucleotide sequence ID" value="NC_017080.1"/>
</dbReference>
<feature type="region of interest" description="Disordered" evidence="1">
    <location>
        <begin position="1"/>
        <end position="50"/>
    </location>
</feature>
<keyword evidence="2" id="KW-0472">Membrane</keyword>
<feature type="transmembrane region" description="Helical" evidence="2">
    <location>
        <begin position="217"/>
        <end position="237"/>
    </location>
</feature>
<organism evidence="3 4">
    <name type="scientific">Phycisphaera mikurensis (strain NBRC 102666 / KCTC 22515 / FYK2301M01)</name>
    <dbReference type="NCBI Taxonomy" id="1142394"/>
    <lineage>
        <taxon>Bacteria</taxon>
        <taxon>Pseudomonadati</taxon>
        <taxon>Planctomycetota</taxon>
        <taxon>Phycisphaerae</taxon>
        <taxon>Phycisphaerales</taxon>
        <taxon>Phycisphaeraceae</taxon>
        <taxon>Phycisphaera</taxon>
    </lineage>
</organism>
<evidence type="ECO:0000256" key="1">
    <source>
        <dbReference type="SAM" id="MobiDB-lite"/>
    </source>
</evidence>
<feature type="compositionally biased region" description="Pro residues" evidence="1">
    <location>
        <begin position="12"/>
        <end position="25"/>
    </location>
</feature>
<evidence type="ECO:0000313" key="4">
    <source>
        <dbReference type="Proteomes" id="UP000007881"/>
    </source>
</evidence>
<dbReference type="Proteomes" id="UP000007881">
    <property type="component" value="Chromosome"/>
</dbReference>